<organism evidence="1 2">
    <name type="scientific">Candidatus Phycorickettsia trachydisci</name>
    <dbReference type="NCBI Taxonomy" id="2115978"/>
    <lineage>
        <taxon>Bacteria</taxon>
        <taxon>Pseudomonadati</taxon>
        <taxon>Pseudomonadota</taxon>
        <taxon>Alphaproteobacteria</taxon>
        <taxon>Rickettsiales</taxon>
        <taxon>Rickettsiaceae</taxon>
        <taxon>Candidatus Phycorickettsia</taxon>
    </lineage>
</organism>
<dbReference type="EMBL" id="CP027845">
    <property type="protein sequence ID" value="AVP87981.1"/>
    <property type="molecule type" value="Genomic_DNA"/>
</dbReference>
<dbReference type="RefSeq" id="WP_106874810.1">
    <property type="nucleotide sequence ID" value="NZ_CP027845.1"/>
</dbReference>
<protein>
    <submittedName>
        <fullName evidence="1">Uncharacterized protein</fullName>
    </submittedName>
</protein>
<name>A0A2P1P9N5_9RICK</name>
<keyword evidence="2" id="KW-1185">Reference proteome</keyword>
<proteinExistence type="predicted"/>
<dbReference type="OrthoDB" id="7162223at2"/>
<sequence length="250" mass="29001">MALSKDEKTLSKTLKDLYNINWEKYQERFNGTKPLEIWTGGRYPMRLWLGYKDREQFLSISSKYKLNRLGNNAYIELGFKKKVDPNEVKKFRYILASSMGPIFQKDIIDKILEVCPDDFEPVKVTLKNWHKNSEPFSIEGFYAINALKVIKAIDESKSEISWSDGIANIGDYNYKEDPWQDGCDVLFGPNSPNNTNRYPPKKLDKPCMIAIDALSGAIVWHPKLAKIIPPHPYLFFAQDFETRVHLYGSY</sequence>
<evidence type="ECO:0000313" key="2">
    <source>
        <dbReference type="Proteomes" id="UP000241762"/>
    </source>
</evidence>
<reference evidence="1 2" key="1">
    <citation type="submission" date="2018-03" db="EMBL/GenBank/DDBJ databases">
        <title>A gene transfer event suggests a long-term partnership between eustigmatophyte algae and a novel lineage of endosymbiotic bacteria.</title>
        <authorList>
            <person name="Yurchenko T."/>
            <person name="Sevcikova T."/>
            <person name="Pribyl P."/>
            <person name="El Karkouri K."/>
            <person name="Klimes V."/>
            <person name="Amaral R."/>
            <person name="Zbrankova V."/>
            <person name="Kim E."/>
            <person name="Raoult D."/>
            <person name="Santos L.M.A."/>
            <person name="Elias M."/>
        </authorList>
    </citation>
    <scope>NUCLEOTIDE SEQUENCE [LARGE SCALE GENOMIC DNA]</scope>
    <source>
        <strain evidence="1">CCALA 838</strain>
    </source>
</reference>
<dbReference type="KEGG" id="ptc:phytr_10530"/>
<evidence type="ECO:0000313" key="1">
    <source>
        <dbReference type="EMBL" id="AVP87981.1"/>
    </source>
</evidence>
<dbReference type="Proteomes" id="UP000241762">
    <property type="component" value="Chromosome"/>
</dbReference>
<gene>
    <name evidence="1" type="ORF">phytr_10530</name>
</gene>
<accession>A0A2P1P9N5</accession>
<dbReference type="AlphaFoldDB" id="A0A2P1P9N5"/>